<accession>A0A6F9DNV6</accession>
<comment type="function">
    <text evidence="13">Cleaves C-terminal amino acids linked to proline in peptides such as angiotensin II, III and des-Arg9-bradykinin. This cleavage occurs at acidic pH, but enzymatic activity is retained with some substrates at neutral pH.</text>
</comment>
<evidence type="ECO:0000256" key="15">
    <source>
        <dbReference type="ARBA" id="ARBA00073691"/>
    </source>
</evidence>
<comment type="subunit">
    <text evidence="3">Homodimer.</text>
</comment>
<dbReference type="GO" id="GO:0006508">
    <property type="term" value="P:proteolysis"/>
    <property type="evidence" value="ECO:0007669"/>
    <property type="project" value="UniProtKB-KW"/>
</dbReference>
<dbReference type="AlphaFoldDB" id="A0A6F9DNV6"/>
<dbReference type="InterPro" id="IPR042269">
    <property type="entry name" value="Ser_carbopepase_S28_SKS"/>
</dbReference>
<evidence type="ECO:0000256" key="17">
    <source>
        <dbReference type="ARBA" id="ARBA00076608"/>
    </source>
</evidence>
<dbReference type="EC" id="3.4.16.2" evidence="14"/>
<dbReference type="GO" id="GO:0008239">
    <property type="term" value="F:dipeptidyl-peptidase activity"/>
    <property type="evidence" value="ECO:0007669"/>
    <property type="project" value="TreeGrafter"/>
</dbReference>
<dbReference type="Gene3D" id="3.40.50.1820">
    <property type="entry name" value="alpha/beta hydrolase"/>
    <property type="match status" value="1"/>
</dbReference>
<evidence type="ECO:0000256" key="12">
    <source>
        <dbReference type="ARBA" id="ARBA00052013"/>
    </source>
</evidence>
<keyword evidence="5" id="KW-0645">Protease</keyword>
<feature type="signal peptide" evidence="18">
    <location>
        <begin position="1"/>
        <end position="20"/>
    </location>
</feature>
<evidence type="ECO:0000256" key="8">
    <source>
        <dbReference type="ARBA" id="ARBA00023145"/>
    </source>
</evidence>
<keyword evidence="10" id="KW-0325">Glycoprotein</keyword>
<dbReference type="PANTHER" id="PTHR11010">
    <property type="entry name" value="PROTEASE S28 PRO-X CARBOXYPEPTIDASE-RELATED"/>
    <property type="match status" value="1"/>
</dbReference>
<comment type="similarity">
    <text evidence="2">Belongs to the peptidase S28 family.</text>
</comment>
<evidence type="ECO:0000256" key="13">
    <source>
        <dbReference type="ARBA" id="ARBA00059701"/>
    </source>
</evidence>
<gene>
    <name evidence="19" type="primary">Prcp</name>
</gene>
<reference evidence="19" key="1">
    <citation type="submission" date="2020-04" db="EMBL/GenBank/DDBJ databases">
        <authorList>
            <person name="Neveu A P."/>
        </authorList>
    </citation>
    <scope>NUCLEOTIDE SEQUENCE</scope>
    <source>
        <tissue evidence="19">Whole embryo</tissue>
    </source>
</reference>
<dbReference type="EMBL" id="LR789270">
    <property type="protein sequence ID" value="CAB3265132.1"/>
    <property type="molecule type" value="mRNA"/>
</dbReference>
<dbReference type="InterPro" id="IPR008758">
    <property type="entry name" value="Peptidase_S28"/>
</dbReference>
<dbReference type="PANTHER" id="PTHR11010:SF38">
    <property type="entry name" value="LYSOSOMAL PRO-X CARBOXYPEPTIDASE"/>
    <property type="match status" value="1"/>
</dbReference>
<dbReference type="Gene3D" id="1.20.120.980">
    <property type="entry name" value="Serine carboxypeptidase S28, SKS domain"/>
    <property type="match status" value="1"/>
</dbReference>
<keyword evidence="9" id="KW-1015">Disulfide bond</keyword>
<dbReference type="GO" id="GO:0043535">
    <property type="term" value="P:regulation of blood vessel endothelial cell migration"/>
    <property type="evidence" value="ECO:0007669"/>
    <property type="project" value="TreeGrafter"/>
</dbReference>
<evidence type="ECO:0000256" key="5">
    <source>
        <dbReference type="ARBA" id="ARBA00022670"/>
    </source>
</evidence>
<organism evidence="19">
    <name type="scientific">Phallusia mammillata</name>
    <dbReference type="NCBI Taxonomy" id="59560"/>
    <lineage>
        <taxon>Eukaryota</taxon>
        <taxon>Metazoa</taxon>
        <taxon>Chordata</taxon>
        <taxon>Tunicata</taxon>
        <taxon>Ascidiacea</taxon>
        <taxon>Phlebobranchia</taxon>
        <taxon>Ascidiidae</taxon>
        <taxon>Phallusia</taxon>
    </lineage>
</organism>
<name>A0A6F9DNV6_9ASCI</name>
<evidence type="ECO:0000256" key="7">
    <source>
        <dbReference type="ARBA" id="ARBA00022801"/>
    </source>
</evidence>
<evidence type="ECO:0000256" key="16">
    <source>
        <dbReference type="ARBA" id="ARBA00076475"/>
    </source>
</evidence>
<evidence type="ECO:0000313" key="19">
    <source>
        <dbReference type="EMBL" id="CAB3265132.1"/>
    </source>
</evidence>
<dbReference type="GO" id="GO:0005764">
    <property type="term" value="C:lysosome"/>
    <property type="evidence" value="ECO:0007669"/>
    <property type="project" value="UniProtKB-SubCell"/>
</dbReference>
<evidence type="ECO:0000256" key="3">
    <source>
        <dbReference type="ARBA" id="ARBA00011738"/>
    </source>
</evidence>
<keyword evidence="8" id="KW-0865">Zymogen</keyword>
<evidence type="ECO:0000256" key="4">
    <source>
        <dbReference type="ARBA" id="ARBA00022645"/>
    </source>
</evidence>
<evidence type="ECO:0000256" key="1">
    <source>
        <dbReference type="ARBA" id="ARBA00004371"/>
    </source>
</evidence>
<dbReference type="GO" id="GO:0004185">
    <property type="term" value="F:serine-type carboxypeptidase activity"/>
    <property type="evidence" value="ECO:0007669"/>
    <property type="project" value="UniProtKB-EC"/>
</dbReference>
<keyword evidence="11" id="KW-0458">Lysosome</keyword>
<proteinExistence type="evidence at transcript level"/>
<dbReference type="GO" id="GO:0003085">
    <property type="term" value="P:negative regulation of systemic arterial blood pressure"/>
    <property type="evidence" value="ECO:0007669"/>
    <property type="project" value="TreeGrafter"/>
</dbReference>
<dbReference type="FunFam" id="1.20.120.980:FF:000002">
    <property type="entry name" value="lysosomal Pro-X carboxypeptidase"/>
    <property type="match status" value="1"/>
</dbReference>
<dbReference type="Pfam" id="PF05577">
    <property type="entry name" value="Peptidase_S28"/>
    <property type="match status" value="1"/>
</dbReference>
<evidence type="ECO:0000256" key="11">
    <source>
        <dbReference type="ARBA" id="ARBA00023228"/>
    </source>
</evidence>
<keyword evidence="7" id="KW-0378">Hydrolase</keyword>
<sequence length="480" mass="53430">MKTTIFCHLIFVTVLHCTLCLNGQAYKIVKNDKYIYPKLHMFEQKLDHYNPTIDATFQQRYFVSDQYFVKDGPIFFYPGNEGAIELFINNTGFMWDIAPSFNALVVFAEHRYYGKSTPNDISLKVSPKSVHKFVQLSADQAMADFAVLLTHIKATVGNGNNPIIAFGGSYGGMLAAWMRIKYGHIVDGAIAASAPVHYFPGHVDCGAYDAVVTKDFARVTNGKECVNNIHHVWKTVTDTGSQPGGLQKLSSIFHTCKPLKKASKLSDWISDTFGNLAMVDYPYPNNFLNPLPAFPINVTCQHLSQADLSGVQLLSAMRDALGVFYNYTGKADCFNVSSTETTSLSTNLWNYQTCTDMVMPFCSDGIHDMFSPTTWTFQNFTANCRKKYGTTPREHWAITNYGGGDLKSASNIVFSNGELDPWQVGGVLQSVSDSVVAVYIQGGAHHLDLRHSNPDDPPAVIQARKIEIEHIHKWIKQAKV</sequence>
<keyword evidence="4 19" id="KW-0121">Carboxypeptidase</keyword>
<dbReference type="SUPFAM" id="SSF53474">
    <property type="entry name" value="alpha/beta-Hydrolases"/>
    <property type="match status" value="1"/>
</dbReference>
<evidence type="ECO:0000256" key="6">
    <source>
        <dbReference type="ARBA" id="ARBA00022729"/>
    </source>
</evidence>
<evidence type="ECO:0000256" key="2">
    <source>
        <dbReference type="ARBA" id="ARBA00011079"/>
    </source>
</evidence>
<dbReference type="InterPro" id="IPR029058">
    <property type="entry name" value="AB_hydrolase_fold"/>
</dbReference>
<feature type="chain" id="PRO_5026313794" description="Lysosomal Pro-X carboxypeptidase" evidence="18">
    <location>
        <begin position="21"/>
        <end position="480"/>
    </location>
</feature>
<evidence type="ECO:0000256" key="14">
    <source>
        <dbReference type="ARBA" id="ARBA00066456"/>
    </source>
</evidence>
<comment type="catalytic activity">
    <reaction evidence="12">
        <text>Cleavage of a -Pro-|-Xaa bond to release a C-terminal amino acid.</text>
        <dbReference type="EC" id="3.4.16.2"/>
    </reaction>
</comment>
<evidence type="ECO:0000256" key="18">
    <source>
        <dbReference type="SAM" id="SignalP"/>
    </source>
</evidence>
<evidence type="ECO:0000256" key="9">
    <source>
        <dbReference type="ARBA" id="ARBA00023157"/>
    </source>
</evidence>
<keyword evidence="6 18" id="KW-0732">Signal</keyword>
<comment type="subcellular location">
    <subcellularLocation>
        <location evidence="1">Lysosome</location>
    </subcellularLocation>
</comment>
<protein>
    <recommendedName>
        <fullName evidence="15">Lysosomal Pro-X carboxypeptidase</fullName>
        <ecNumber evidence="14">3.4.16.2</ecNumber>
    </recommendedName>
    <alternativeName>
        <fullName evidence="17">Proline carboxypeptidase</fullName>
    </alternativeName>
    <alternativeName>
        <fullName evidence="16">Prolylcarboxypeptidase</fullName>
    </alternativeName>
</protein>
<evidence type="ECO:0000256" key="10">
    <source>
        <dbReference type="ARBA" id="ARBA00023180"/>
    </source>
</evidence>